<reference evidence="1" key="1">
    <citation type="submission" date="2019-12" db="EMBL/GenBank/DDBJ databases">
        <title>Mycobacterium spongiae sp. nov.</title>
        <authorList>
            <person name="Stinear T."/>
        </authorList>
    </citation>
    <scope>NUCLEOTIDE SEQUENCE</scope>
    <source>
        <strain evidence="1">FSD4b-SM</strain>
    </source>
</reference>
<organism evidence="1 2">
    <name type="scientific">Mycobacterium spongiae</name>
    <dbReference type="NCBI Taxonomy" id="886343"/>
    <lineage>
        <taxon>Bacteria</taxon>
        <taxon>Bacillati</taxon>
        <taxon>Actinomycetota</taxon>
        <taxon>Actinomycetes</taxon>
        <taxon>Mycobacteriales</taxon>
        <taxon>Mycobacteriaceae</taxon>
        <taxon>Mycobacterium</taxon>
    </lineage>
</organism>
<accession>A0A975K310</accession>
<dbReference type="InterPro" id="IPR058714">
    <property type="entry name" value="LpqS"/>
</dbReference>
<keyword evidence="2" id="KW-1185">Reference proteome</keyword>
<proteinExistence type="predicted"/>
<evidence type="ECO:0008006" key="3">
    <source>
        <dbReference type="Google" id="ProtNLM"/>
    </source>
</evidence>
<dbReference type="Proteomes" id="UP000682202">
    <property type="component" value="Chromosome"/>
</dbReference>
<protein>
    <recommendedName>
        <fullName evidence="3">Lipoprotein LpqS</fullName>
    </recommendedName>
</protein>
<sequence length="130" mass="13789">MTWMESAVVVVAFALVGAALAAQCWLPQPQRYRAHPNHPLATSVGREFVVNIDHPHVRNNSTPQCAEHFAPAVLPRSAAPGFAVDIVAATAEGAATPIHPVVATVRGPPAGLDIARSGQDLLTRFCLARR</sequence>
<dbReference type="RefSeq" id="WP_211699610.1">
    <property type="nucleotide sequence ID" value="NZ_CP046600.1"/>
</dbReference>
<dbReference type="KEGG" id="mspg:F6B93_19155"/>
<dbReference type="Pfam" id="PF26327">
    <property type="entry name" value="LpqS"/>
    <property type="match status" value="1"/>
</dbReference>
<dbReference type="AlphaFoldDB" id="A0A975K310"/>
<dbReference type="EMBL" id="CP046600">
    <property type="protein sequence ID" value="QUR69948.1"/>
    <property type="molecule type" value="Genomic_DNA"/>
</dbReference>
<evidence type="ECO:0000313" key="1">
    <source>
        <dbReference type="EMBL" id="QUR69948.1"/>
    </source>
</evidence>
<gene>
    <name evidence="1" type="ORF">F6B93_19155</name>
</gene>
<name>A0A975K310_9MYCO</name>
<evidence type="ECO:0000313" key="2">
    <source>
        <dbReference type="Proteomes" id="UP000682202"/>
    </source>
</evidence>